<accession>A0ABN9DFW3</accession>
<evidence type="ECO:0000313" key="3">
    <source>
        <dbReference type="Proteomes" id="UP001162483"/>
    </source>
</evidence>
<dbReference type="Pfam" id="PF01498">
    <property type="entry name" value="HTH_Tnp_Tc3_2"/>
    <property type="match status" value="1"/>
</dbReference>
<feature type="non-terminal residue" evidence="2">
    <location>
        <position position="82"/>
    </location>
</feature>
<dbReference type="InterPro" id="IPR002492">
    <property type="entry name" value="Transposase_Tc1-like"/>
</dbReference>
<dbReference type="Proteomes" id="UP001162483">
    <property type="component" value="Unassembled WGS sequence"/>
</dbReference>
<gene>
    <name evidence="2" type="ORF">SPARVUS_LOCUS7148699</name>
</gene>
<keyword evidence="3" id="KW-1185">Reference proteome</keyword>
<name>A0ABN9DFW3_9NEOB</name>
<evidence type="ECO:0000259" key="1">
    <source>
        <dbReference type="Pfam" id="PF01498"/>
    </source>
</evidence>
<reference evidence="2" key="1">
    <citation type="submission" date="2023-05" db="EMBL/GenBank/DDBJ databases">
        <authorList>
            <person name="Stuckert A."/>
        </authorList>
    </citation>
    <scope>NUCLEOTIDE SEQUENCE</scope>
</reference>
<protein>
    <recommendedName>
        <fullName evidence="1">Transposase Tc1-like domain-containing protein</fullName>
    </recommendedName>
</protein>
<proteinExistence type="predicted"/>
<sequence length="82" mass="9204">MTEQGQCTAHKLTVRRRYLLSAKSIAKDPQTSCGHQISTTTACRELHGMGFHGQVAASKPHFTKCTAKHQMQWCKAWCDKTL</sequence>
<organism evidence="2 3">
    <name type="scientific">Staurois parvus</name>
    <dbReference type="NCBI Taxonomy" id="386267"/>
    <lineage>
        <taxon>Eukaryota</taxon>
        <taxon>Metazoa</taxon>
        <taxon>Chordata</taxon>
        <taxon>Craniata</taxon>
        <taxon>Vertebrata</taxon>
        <taxon>Euteleostomi</taxon>
        <taxon>Amphibia</taxon>
        <taxon>Batrachia</taxon>
        <taxon>Anura</taxon>
        <taxon>Neobatrachia</taxon>
        <taxon>Ranoidea</taxon>
        <taxon>Ranidae</taxon>
        <taxon>Staurois</taxon>
    </lineage>
</organism>
<evidence type="ECO:0000313" key="2">
    <source>
        <dbReference type="EMBL" id="CAI9570795.1"/>
    </source>
</evidence>
<feature type="domain" description="Transposase Tc1-like" evidence="1">
    <location>
        <begin position="14"/>
        <end position="78"/>
    </location>
</feature>
<comment type="caution">
    <text evidence="2">The sequence shown here is derived from an EMBL/GenBank/DDBJ whole genome shotgun (WGS) entry which is preliminary data.</text>
</comment>
<dbReference type="EMBL" id="CATNWA010014350">
    <property type="protein sequence ID" value="CAI9570795.1"/>
    <property type="molecule type" value="Genomic_DNA"/>
</dbReference>